<organism evidence="2 3">
    <name type="scientific">Inhella inkyongensis</name>
    <dbReference type="NCBI Taxonomy" id="392593"/>
    <lineage>
        <taxon>Bacteria</taxon>
        <taxon>Pseudomonadati</taxon>
        <taxon>Pseudomonadota</taxon>
        <taxon>Betaproteobacteria</taxon>
        <taxon>Burkholderiales</taxon>
        <taxon>Sphaerotilaceae</taxon>
        <taxon>Inhella</taxon>
    </lineage>
</organism>
<keyword evidence="1" id="KW-0812">Transmembrane</keyword>
<dbReference type="OrthoDB" id="9181360at2"/>
<dbReference type="Pfam" id="PF09842">
    <property type="entry name" value="DUF2069"/>
    <property type="match status" value="1"/>
</dbReference>
<gene>
    <name evidence="2" type="ORF">HNQ51_002664</name>
</gene>
<evidence type="ECO:0000256" key="1">
    <source>
        <dbReference type="SAM" id="Phobius"/>
    </source>
</evidence>
<dbReference type="RefSeq" id="WP_138856712.1">
    <property type="nucleotide sequence ID" value="NZ_CP040709.1"/>
</dbReference>
<dbReference type="AlphaFoldDB" id="A0A840S4N8"/>
<dbReference type="InterPro" id="IPR018643">
    <property type="entry name" value="DUF2069_membrane"/>
</dbReference>
<evidence type="ECO:0000313" key="3">
    <source>
        <dbReference type="Proteomes" id="UP000554837"/>
    </source>
</evidence>
<reference evidence="2 3" key="1">
    <citation type="submission" date="2020-08" db="EMBL/GenBank/DDBJ databases">
        <title>Genomic Encyclopedia of Type Strains, Phase IV (KMG-IV): sequencing the most valuable type-strain genomes for metagenomic binning, comparative biology and taxonomic classification.</title>
        <authorList>
            <person name="Goeker M."/>
        </authorList>
    </citation>
    <scope>NUCLEOTIDE SEQUENCE [LARGE SCALE GENOMIC DNA]</scope>
    <source>
        <strain evidence="2 3">DSM 23958</strain>
    </source>
</reference>
<keyword evidence="1" id="KW-0472">Membrane</keyword>
<dbReference type="EMBL" id="JACHHO010000004">
    <property type="protein sequence ID" value="MBB5205345.1"/>
    <property type="molecule type" value="Genomic_DNA"/>
</dbReference>
<protein>
    <submittedName>
        <fullName evidence="2">Putative membrane protein</fullName>
    </submittedName>
</protein>
<name>A0A840S4N8_9BURK</name>
<dbReference type="Proteomes" id="UP000554837">
    <property type="component" value="Unassembled WGS sequence"/>
</dbReference>
<accession>A0A840S4N8</accession>
<proteinExistence type="predicted"/>
<evidence type="ECO:0000313" key="2">
    <source>
        <dbReference type="EMBL" id="MBB5205345.1"/>
    </source>
</evidence>
<feature type="transmembrane region" description="Helical" evidence="1">
    <location>
        <begin position="96"/>
        <end position="115"/>
    </location>
</feature>
<sequence length="128" mass="14138">MSESIRVLPSTQERASRLAAFTLCLLLIALCLAWELLLQPTGQGWLALKALPLLPALPGLWRYRMYTYRWVSLLVWVYATEGLVRGPSGRGLEAILGWAEVGLAVALFTACTLQIRQRLAAAKRAQAS</sequence>
<comment type="caution">
    <text evidence="2">The sequence shown here is derived from an EMBL/GenBank/DDBJ whole genome shotgun (WGS) entry which is preliminary data.</text>
</comment>
<keyword evidence="1" id="KW-1133">Transmembrane helix</keyword>
<keyword evidence="3" id="KW-1185">Reference proteome</keyword>